<dbReference type="InterPro" id="IPR016181">
    <property type="entry name" value="Acyl_CoA_acyltransferase"/>
</dbReference>
<accession>A0A7S3DXS9</accession>
<evidence type="ECO:0000313" key="1">
    <source>
        <dbReference type="EMBL" id="CAD9993810.1"/>
    </source>
</evidence>
<proteinExistence type="predicted"/>
<name>A0A7S3DXS9_9STRA</name>
<dbReference type="EMBL" id="HBHT01039524">
    <property type="protein sequence ID" value="CAD9993810.1"/>
    <property type="molecule type" value="Transcribed_RNA"/>
</dbReference>
<dbReference type="SUPFAM" id="SSF55729">
    <property type="entry name" value="Acyl-CoA N-acyltransferases (Nat)"/>
    <property type="match status" value="1"/>
</dbReference>
<evidence type="ECO:0008006" key="2">
    <source>
        <dbReference type="Google" id="ProtNLM"/>
    </source>
</evidence>
<sequence length="221" mass="25356">MKNSQFQTCTRDTTPTPWRLLSSWTHFPFQYFFLFHTMAKQGFTVRMASHDKDLIGILRLQHENLKDNVPDKSHGFVTLAHNLELLKSMNQEIGQVIAVDDETDQVVGYALSKTISMRDRIPLLRTLVEKLEKSQPAGLDLENCYAMGQICVDQPYRGSGMFQALYDCHRRSFASQYSSVVTAISASNPRSLRAHQKVGFRILATFDDPVDKWHAVIWDWS</sequence>
<organism evidence="1">
    <name type="scientific">Entomoneis paludosa</name>
    <dbReference type="NCBI Taxonomy" id="265537"/>
    <lineage>
        <taxon>Eukaryota</taxon>
        <taxon>Sar</taxon>
        <taxon>Stramenopiles</taxon>
        <taxon>Ochrophyta</taxon>
        <taxon>Bacillariophyta</taxon>
        <taxon>Bacillariophyceae</taxon>
        <taxon>Bacillariophycidae</taxon>
        <taxon>Entomoneidaceae</taxon>
        <taxon>Entomoneis</taxon>
    </lineage>
</organism>
<gene>
    <name evidence="1" type="ORF">APAL1065_LOCUS26554</name>
</gene>
<dbReference type="Gene3D" id="3.40.630.30">
    <property type="match status" value="1"/>
</dbReference>
<reference evidence="1" key="1">
    <citation type="submission" date="2021-01" db="EMBL/GenBank/DDBJ databases">
        <authorList>
            <person name="Corre E."/>
            <person name="Pelletier E."/>
            <person name="Niang G."/>
            <person name="Scheremetjew M."/>
            <person name="Finn R."/>
            <person name="Kale V."/>
            <person name="Holt S."/>
            <person name="Cochrane G."/>
            <person name="Meng A."/>
            <person name="Brown T."/>
            <person name="Cohen L."/>
        </authorList>
    </citation>
    <scope>NUCLEOTIDE SEQUENCE</scope>
    <source>
        <strain evidence="1">CCMP125</strain>
    </source>
</reference>
<protein>
    <recommendedName>
        <fullName evidence="2">N-acetyltransferase domain-containing protein</fullName>
    </recommendedName>
</protein>
<dbReference type="AlphaFoldDB" id="A0A7S3DXS9"/>